<keyword evidence="8" id="KW-1185">Reference proteome</keyword>
<evidence type="ECO:0000259" key="6">
    <source>
        <dbReference type="PROSITE" id="PS50110"/>
    </source>
</evidence>
<dbReference type="SMART" id="SM00448">
    <property type="entry name" value="REC"/>
    <property type="match status" value="1"/>
</dbReference>
<feature type="domain" description="Response regulatory" evidence="6">
    <location>
        <begin position="3"/>
        <end position="117"/>
    </location>
</feature>
<dbReference type="Pfam" id="PF00196">
    <property type="entry name" value="GerE"/>
    <property type="match status" value="1"/>
</dbReference>
<dbReference type="Gene3D" id="3.40.50.2300">
    <property type="match status" value="1"/>
</dbReference>
<gene>
    <name evidence="7" type="ORF">MJ923_14235</name>
</gene>
<organism evidence="7 8">
    <name type="scientific">Shewanella zhuhaiensis</name>
    <dbReference type="NCBI Taxonomy" id="2919576"/>
    <lineage>
        <taxon>Bacteria</taxon>
        <taxon>Pseudomonadati</taxon>
        <taxon>Pseudomonadota</taxon>
        <taxon>Gammaproteobacteria</taxon>
        <taxon>Alteromonadales</taxon>
        <taxon>Shewanellaceae</taxon>
        <taxon>Shewanella</taxon>
    </lineage>
</organism>
<dbReference type="InterPro" id="IPR011006">
    <property type="entry name" value="CheY-like_superfamily"/>
</dbReference>
<dbReference type="SMART" id="SM00421">
    <property type="entry name" value="HTH_LUXR"/>
    <property type="match status" value="1"/>
</dbReference>
<proteinExistence type="predicted"/>
<dbReference type="PANTHER" id="PTHR44688:SF16">
    <property type="entry name" value="DNA-BINDING TRANSCRIPTIONAL ACTIVATOR DEVR_DOSR"/>
    <property type="match status" value="1"/>
</dbReference>
<accession>A0AAJ1F1C2</accession>
<keyword evidence="3" id="KW-0804">Transcription</keyword>
<dbReference type="SUPFAM" id="SSF46894">
    <property type="entry name" value="C-terminal effector domain of the bipartite response regulators"/>
    <property type="match status" value="1"/>
</dbReference>
<dbReference type="PANTHER" id="PTHR44688">
    <property type="entry name" value="DNA-BINDING TRANSCRIPTIONAL ACTIVATOR DEVR_DOSR"/>
    <property type="match status" value="1"/>
</dbReference>
<dbReference type="GO" id="GO:0006355">
    <property type="term" value="P:regulation of DNA-templated transcription"/>
    <property type="evidence" value="ECO:0007669"/>
    <property type="project" value="InterPro"/>
</dbReference>
<dbReference type="AlphaFoldDB" id="A0AAJ1F1C2"/>
<evidence type="ECO:0000256" key="4">
    <source>
        <dbReference type="PROSITE-ProRule" id="PRU00169"/>
    </source>
</evidence>
<evidence type="ECO:0000256" key="3">
    <source>
        <dbReference type="ARBA" id="ARBA00023163"/>
    </source>
</evidence>
<evidence type="ECO:0000313" key="7">
    <source>
        <dbReference type="EMBL" id="MCH4295462.1"/>
    </source>
</evidence>
<feature type="domain" description="HTH luxR-type" evidence="5">
    <location>
        <begin position="133"/>
        <end position="198"/>
    </location>
</feature>
<sequence length="199" mass="21891">MIDVYLVDDDPDVLGSLKWMLEGLGIRAQGFDSGLAFLTKVDLARPGVVVLDVQMPEMDGMSVLECLFARPTPVVPVMLTGHGNISMAVKAIQQGALDFLEKPADGDKLLTLLKRAAAVSLERCESLRQSALLQSRVDSLSPRETDIMHRVLEGKLNKTIAAELFITQRTVEIHRKNLLEKMAVNNVAELAFVLSKLRP</sequence>
<dbReference type="PROSITE" id="PS50110">
    <property type="entry name" value="RESPONSE_REGULATORY"/>
    <property type="match status" value="1"/>
</dbReference>
<reference evidence="7 8" key="1">
    <citation type="submission" date="2022-02" db="EMBL/GenBank/DDBJ databases">
        <title>The genome sequence of Shewanella sp. 3B26.</title>
        <authorList>
            <person name="Du J."/>
        </authorList>
    </citation>
    <scope>NUCLEOTIDE SEQUENCE [LARGE SCALE GENOMIC DNA]</scope>
    <source>
        <strain evidence="7 8">3B26</strain>
    </source>
</reference>
<dbReference type="Gene3D" id="1.10.10.10">
    <property type="entry name" value="Winged helix-like DNA-binding domain superfamily/Winged helix DNA-binding domain"/>
    <property type="match status" value="1"/>
</dbReference>
<feature type="modified residue" description="4-aspartylphosphate" evidence="4">
    <location>
        <position position="52"/>
    </location>
</feature>
<dbReference type="CDD" id="cd06170">
    <property type="entry name" value="LuxR_C_like"/>
    <property type="match status" value="1"/>
</dbReference>
<dbReference type="EMBL" id="JAKUDL010000005">
    <property type="protein sequence ID" value="MCH4295462.1"/>
    <property type="molecule type" value="Genomic_DNA"/>
</dbReference>
<dbReference type="GO" id="GO:0000160">
    <property type="term" value="P:phosphorelay signal transduction system"/>
    <property type="evidence" value="ECO:0007669"/>
    <property type="project" value="InterPro"/>
</dbReference>
<dbReference type="PRINTS" id="PR00038">
    <property type="entry name" value="HTHLUXR"/>
</dbReference>
<keyword evidence="1" id="KW-0805">Transcription regulation</keyword>
<keyword evidence="2" id="KW-0238">DNA-binding</keyword>
<dbReference type="SUPFAM" id="SSF52172">
    <property type="entry name" value="CheY-like"/>
    <property type="match status" value="1"/>
</dbReference>
<dbReference type="InterPro" id="IPR036388">
    <property type="entry name" value="WH-like_DNA-bd_sf"/>
</dbReference>
<dbReference type="GO" id="GO:0003677">
    <property type="term" value="F:DNA binding"/>
    <property type="evidence" value="ECO:0007669"/>
    <property type="project" value="UniProtKB-KW"/>
</dbReference>
<protein>
    <submittedName>
        <fullName evidence="7">Response regulator</fullName>
    </submittedName>
</protein>
<comment type="caution">
    <text evidence="7">The sequence shown here is derived from an EMBL/GenBank/DDBJ whole genome shotgun (WGS) entry which is preliminary data.</text>
</comment>
<keyword evidence="4" id="KW-0597">Phosphoprotein</keyword>
<dbReference type="Proteomes" id="UP001297581">
    <property type="component" value="Unassembled WGS sequence"/>
</dbReference>
<dbReference type="PROSITE" id="PS50043">
    <property type="entry name" value="HTH_LUXR_2"/>
    <property type="match status" value="1"/>
</dbReference>
<dbReference type="PROSITE" id="PS00622">
    <property type="entry name" value="HTH_LUXR_1"/>
    <property type="match status" value="1"/>
</dbReference>
<name>A0AAJ1F1C2_9GAMM</name>
<dbReference type="InterPro" id="IPR000792">
    <property type="entry name" value="Tscrpt_reg_LuxR_C"/>
</dbReference>
<evidence type="ECO:0000313" key="8">
    <source>
        <dbReference type="Proteomes" id="UP001297581"/>
    </source>
</evidence>
<dbReference type="InterPro" id="IPR001789">
    <property type="entry name" value="Sig_transdc_resp-reg_receiver"/>
</dbReference>
<dbReference type="Pfam" id="PF00072">
    <property type="entry name" value="Response_reg"/>
    <property type="match status" value="1"/>
</dbReference>
<evidence type="ECO:0000259" key="5">
    <source>
        <dbReference type="PROSITE" id="PS50043"/>
    </source>
</evidence>
<dbReference type="InterPro" id="IPR016032">
    <property type="entry name" value="Sig_transdc_resp-reg_C-effctor"/>
</dbReference>
<evidence type="ECO:0000256" key="2">
    <source>
        <dbReference type="ARBA" id="ARBA00023125"/>
    </source>
</evidence>
<evidence type="ECO:0000256" key="1">
    <source>
        <dbReference type="ARBA" id="ARBA00023015"/>
    </source>
</evidence>